<reference evidence="1 2" key="1">
    <citation type="journal article" date="2021" name="Environ. Microbiol.">
        <title>New insights into the diversity and evolution of the archaeal mobilome from three complete genomes of Saccharolobus shibatae.</title>
        <authorList>
            <person name="Medvedeva S."/>
            <person name="Brandt D."/>
            <person name="Cvirkaite-Krupovic V."/>
            <person name="Liu Y."/>
            <person name="Severinov K."/>
            <person name="Ishino S."/>
            <person name="Ishino Y."/>
            <person name="Prangishvili D."/>
            <person name="Kalinowski J."/>
            <person name="Krupovic M."/>
        </authorList>
    </citation>
    <scope>NUCLEOTIDE SEQUENCE [LARGE SCALE GENOMIC DNA]</scope>
    <source>
        <strain evidence="1 2">S38A</strain>
    </source>
</reference>
<accession>A0A8F5C211</accession>
<protein>
    <submittedName>
        <fullName evidence="1">Uncharacterized protein</fullName>
    </submittedName>
</protein>
<organism evidence="1 2">
    <name type="scientific">Saccharolobus shibatae</name>
    <dbReference type="NCBI Taxonomy" id="2286"/>
    <lineage>
        <taxon>Archaea</taxon>
        <taxon>Thermoproteota</taxon>
        <taxon>Thermoprotei</taxon>
        <taxon>Sulfolobales</taxon>
        <taxon>Sulfolobaceae</taxon>
        <taxon>Saccharolobus</taxon>
    </lineage>
</organism>
<evidence type="ECO:0000313" key="1">
    <source>
        <dbReference type="EMBL" id="QXJ35515.1"/>
    </source>
</evidence>
<dbReference type="AlphaFoldDB" id="A0A8F5C211"/>
<evidence type="ECO:0000313" key="2">
    <source>
        <dbReference type="Proteomes" id="UP000694036"/>
    </source>
</evidence>
<sequence>MGKFMCMICEHGEEVPKHCGMEMEYVLKGNFRKTEYLKCRICGFEREIPKHCGIPMLYTDEDYLPISKLTKSEIEEMRKLYSGG</sequence>
<dbReference type="EMBL" id="CP077713">
    <property type="protein sequence ID" value="QXJ35515.1"/>
    <property type="molecule type" value="Genomic_DNA"/>
</dbReference>
<gene>
    <name evidence="1" type="ORF">J5U22_02062</name>
</gene>
<proteinExistence type="predicted"/>
<dbReference type="GeneID" id="65557408"/>
<dbReference type="Proteomes" id="UP000694036">
    <property type="component" value="Chromosome"/>
</dbReference>
<name>A0A8F5C211_9CREN</name>
<dbReference type="RefSeq" id="WP_261310038.1">
    <property type="nucleotide sequence ID" value="NZ_CP077713.1"/>
</dbReference>
<keyword evidence="2" id="KW-1185">Reference proteome</keyword>